<dbReference type="EMBL" id="JADIKJ010000018">
    <property type="protein sequence ID" value="MFK2901821.1"/>
    <property type="molecule type" value="Genomic_DNA"/>
</dbReference>
<organism evidence="1 2">
    <name type="scientific">Dyella jejuensis</name>
    <dbReference type="NCBI Taxonomy" id="1432009"/>
    <lineage>
        <taxon>Bacteria</taxon>
        <taxon>Pseudomonadati</taxon>
        <taxon>Pseudomonadota</taxon>
        <taxon>Gammaproteobacteria</taxon>
        <taxon>Lysobacterales</taxon>
        <taxon>Rhodanobacteraceae</taxon>
        <taxon>Dyella</taxon>
    </lineage>
</organism>
<gene>
    <name evidence="1" type="ORF">ISP15_15895</name>
</gene>
<dbReference type="RefSeq" id="WP_404548679.1">
    <property type="nucleotide sequence ID" value="NZ_JADIKJ010000018.1"/>
</dbReference>
<protein>
    <recommendedName>
        <fullName evidence="3">Secreted protein</fullName>
    </recommendedName>
</protein>
<evidence type="ECO:0000313" key="2">
    <source>
        <dbReference type="Proteomes" id="UP001620461"/>
    </source>
</evidence>
<proteinExistence type="predicted"/>
<evidence type="ECO:0000313" key="1">
    <source>
        <dbReference type="EMBL" id="MFK2901821.1"/>
    </source>
</evidence>
<sequence length="87" mass="9573">MMIGGMDGWKGIVLLRRIAGVVAAGALRTFRTQLVRLPTMIAAILTRFRNLALARTIRARVINLHGAHLINGHDVVTHHATSPVWTE</sequence>
<dbReference type="Proteomes" id="UP001620461">
    <property type="component" value="Unassembled WGS sequence"/>
</dbReference>
<reference evidence="1 2" key="1">
    <citation type="submission" date="2020-10" db="EMBL/GenBank/DDBJ databases">
        <title>Phylogeny of dyella-like bacteria.</title>
        <authorList>
            <person name="Fu J."/>
        </authorList>
    </citation>
    <scope>NUCLEOTIDE SEQUENCE [LARGE SCALE GENOMIC DNA]</scope>
    <source>
        <strain evidence="1 2">JP1</strain>
    </source>
</reference>
<comment type="caution">
    <text evidence="1">The sequence shown here is derived from an EMBL/GenBank/DDBJ whole genome shotgun (WGS) entry which is preliminary data.</text>
</comment>
<keyword evidence="2" id="KW-1185">Reference proteome</keyword>
<evidence type="ECO:0008006" key="3">
    <source>
        <dbReference type="Google" id="ProtNLM"/>
    </source>
</evidence>
<name>A0ABW8JNR5_9GAMM</name>
<accession>A0ABW8JNR5</accession>